<evidence type="ECO:0000313" key="3">
    <source>
        <dbReference type="EMBL" id="NYE83961.1"/>
    </source>
</evidence>
<dbReference type="Proteomes" id="UP000542125">
    <property type="component" value="Unassembled WGS sequence"/>
</dbReference>
<proteinExistence type="inferred from homology"/>
<dbReference type="InterPro" id="IPR051557">
    <property type="entry name" value="NipSnap_domain"/>
</dbReference>
<accession>A0A7Y9IVS9</accession>
<sequence>MLYDVRTYTCKPGTIKKHLALYESLGFPVQSKHLGQPLLYAVTETGNVNSFLHIWVYQDAADRAARRAAMQADPAWHAYQEKSGEAGYLISQENRLMTQAPFFKP</sequence>
<dbReference type="PANTHER" id="PTHR21017:SF17">
    <property type="entry name" value="PROTEIN NIPSNAP"/>
    <property type="match status" value="1"/>
</dbReference>
<comment type="caution">
    <text evidence="3">The sequence shown here is derived from an EMBL/GenBank/DDBJ whole genome shotgun (WGS) entry which is preliminary data.</text>
</comment>
<reference evidence="3 4" key="1">
    <citation type="submission" date="2020-07" db="EMBL/GenBank/DDBJ databases">
        <title>Genomic Encyclopedia of Type Strains, Phase IV (KMG-V): Genome sequencing to study the core and pangenomes of soil and plant-associated prokaryotes.</title>
        <authorList>
            <person name="Whitman W."/>
        </authorList>
    </citation>
    <scope>NUCLEOTIDE SEQUENCE [LARGE SCALE GENOMIC DNA]</scope>
    <source>
        <strain evidence="3 4">SAS40</strain>
    </source>
</reference>
<dbReference type="InterPro" id="IPR012577">
    <property type="entry name" value="NIPSNAP"/>
</dbReference>
<name>A0A7Y9IVS9_9BURK</name>
<dbReference type="InterPro" id="IPR011008">
    <property type="entry name" value="Dimeric_a/b-barrel"/>
</dbReference>
<keyword evidence="4" id="KW-1185">Reference proteome</keyword>
<dbReference type="EMBL" id="JACBYR010000001">
    <property type="protein sequence ID" value="NYE83961.1"/>
    <property type="molecule type" value="Genomic_DNA"/>
</dbReference>
<dbReference type="SUPFAM" id="SSF54909">
    <property type="entry name" value="Dimeric alpha+beta barrel"/>
    <property type="match status" value="1"/>
</dbReference>
<organism evidence="3 4">
    <name type="scientific">Pigmentiphaga litoralis</name>
    <dbReference type="NCBI Taxonomy" id="516702"/>
    <lineage>
        <taxon>Bacteria</taxon>
        <taxon>Pseudomonadati</taxon>
        <taxon>Pseudomonadota</taxon>
        <taxon>Betaproteobacteria</taxon>
        <taxon>Burkholderiales</taxon>
        <taxon>Alcaligenaceae</taxon>
        <taxon>Pigmentiphaga</taxon>
    </lineage>
</organism>
<dbReference type="AlphaFoldDB" id="A0A7Y9IVS9"/>
<comment type="similarity">
    <text evidence="1">Belongs to the NipSnap family.</text>
</comment>
<feature type="domain" description="NIPSNAP" evidence="2">
    <location>
        <begin position="3"/>
        <end position="102"/>
    </location>
</feature>
<dbReference type="RefSeq" id="WP_179587706.1">
    <property type="nucleotide sequence ID" value="NZ_BMXQ01000001.1"/>
</dbReference>
<dbReference type="PANTHER" id="PTHR21017">
    <property type="entry name" value="NIPSNAP-RELATED"/>
    <property type="match status" value="1"/>
</dbReference>
<evidence type="ECO:0000259" key="2">
    <source>
        <dbReference type="Pfam" id="PF07978"/>
    </source>
</evidence>
<protein>
    <recommendedName>
        <fullName evidence="2">NIPSNAP domain-containing protein</fullName>
    </recommendedName>
</protein>
<dbReference type="Pfam" id="PF07978">
    <property type="entry name" value="NIPSNAP"/>
    <property type="match status" value="1"/>
</dbReference>
<evidence type="ECO:0000256" key="1">
    <source>
        <dbReference type="ARBA" id="ARBA00005291"/>
    </source>
</evidence>
<gene>
    <name evidence="3" type="ORF">FHW18_003232</name>
</gene>
<dbReference type="Gene3D" id="3.30.70.100">
    <property type="match status" value="1"/>
</dbReference>
<evidence type="ECO:0000313" key="4">
    <source>
        <dbReference type="Proteomes" id="UP000542125"/>
    </source>
</evidence>